<keyword evidence="3" id="KW-0804">Transcription</keyword>
<dbReference type="Proteomes" id="UP000431901">
    <property type="component" value="Unassembled WGS sequence"/>
</dbReference>
<dbReference type="PROSITE" id="PS50949">
    <property type="entry name" value="HTH_GNTR"/>
    <property type="match status" value="1"/>
</dbReference>
<dbReference type="SUPFAM" id="SSF46785">
    <property type="entry name" value="Winged helix' DNA-binding domain"/>
    <property type="match status" value="1"/>
</dbReference>
<dbReference type="SUPFAM" id="SSF48008">
    <property type="entry name" value="GntR ligand-binding domain-like"/>
    <property type="match status" value="1"/>
</dbReference>
<dbReference type="SMART" id="SM00345">
    <property type="entry name" value="HTH_GNTR"/>
    <property type="match status" value="1"/>
</dbReference>
<evidence type="ECO:0000256" key="1">
    <source>
        <dbReference type="ARBA" id="ARBA00023015"/>
    </source>
</evidence>
<protein>
    <submittedName>
        <fullName evidence="5">FCD domain-containing protein</fullName>
    </submittedName>
</protein>
<dbReference type="CDD" id="cd07377">
    <property type="entry name" value="WHTH_GntR"/>
    <property type="match status" value="1"/>
</dbReference>
<evidence type="ECO:0000313" key="6">
    <source>
        <dbReference type="Proteomes" id="UP000431901"/>
    </source>
</evidence>
<dbReference type="InterPro" id="IPR036390">
    <property type="entry name" value="WH_DNA-bd_sf"/>
</dbReference>
<dbReference type="EMBL" id="WUTW01000002">
    <property type="protein sequence ID" value="MXQ64529.1"/>
    <property type="molecule type" value="Genomic_DNA"/>
</dbReference>
<dbReference type="Gene3D" id="1.20.120.530">
    <property type="entry name" value="GntR ligand-binding domain-like"/>
    <property type="match status" value="1"/>
</dbReference>
<evidence type="ECO:0000256" key="2">
    <source>
        <dbReference type="ARBA" id="ARBA00023125"/>
    </source>
</evidence>
<keyword evidence="2" id="KW-0238">DNA-binding</keyword>
<sequence>MLLGDVVYTKLVDRIFTGELQPGAQLSVPALAGELDVSRSPVRDAVQRLIAEGLAVHVPNAGARVAFVDEETIAQVMTVRRLLDEHAAREATERATEADVAHLRALIGHQASQLEDEPHPLIDARNDLEFHTAIRDLARNPTLSEALHRLDTKAHLFNSGLWADQRNRRIALDEHRRIVAAIEIGDADEAARAAAAHVSSILIRMRRRVRAEG</sequence>
<dbReference type="GO" id="GO:0003677">
    <property type="term" value="F:DNA binding"/>
    <property type="evidence" value="ECO:0007669"/>
    <property type="project" value="UniProtKB-KW"/>
</dbReference>
<evidence type="ECO:0000313" key="5">
    <source>
        <dbReference type="EMBL" id="MXQ64529.1"/>
    </source>
</evidence>
<keyword evidence="6" id="KW-1185">Reference proteome</keyword>
<dbReference type="InterPro" id="IPR036388">
    <property type="entry name" value="WH-like_DNA-bd_sf"/>
</dbReference>
<evidence type="ECO:0000256" key="3">
    <source>
        <dbReference type="ARBA" id="ARBA00023163"/>
    </source>
</evidence>
<dbReference type="OrthoDB" id="3172099at2"/>
<evidence type="ECO:0000259" key="4">
    <source>
        <dbReference type="PROSITE" id="PS50949"/>
    </source>
</evidence>
<dbReference type="Pfam" id="PF07729">
    <property type="entry name" value="FCD"/>
    <property type="match status" value="1"/>
</dbReference>
<dbReference type="Pfam" id="PF00392">
    <property type="entry name" value="GntR"/>
    <property type="match status" value="1"/>
</dbReference>
<dbReference type="GO" id="GO:0003700">
    <property type="term" value="F:DNA-binding transcription factor activity"/>
    <property type="evidence" value="ECO:0007669"/>
    <property type="project" value="InterPro"/>
</dbReference>
<proteinExistence type="predicted"/>
<comment type="caution">
    <text evidence="5">The sequence shown here is derived from an EMBL/GenBank/DDBJ whole genome shotgun (WGS) entry which is preliminary data.</text>
</comment>
<feature type="domain" description="HTH gntR-type" evidence="4">
    <location>
        <begin position="1"/>
        <end position="68"/>
    </location>
</feature>
<gene>
    <name evidence="5" type="ORF">GQ466_10815</name>
</gene>
<keyword evidence="1" id="KW-0805">Transcription regulation</keyword>
<dbReference type="InterPro" id="IPR008920">
    <property type="entry name" value="TF_FadR/GntR_C"/>
</dbReference>
<dbReference type="InterPro" id="IPR000524">
    <property type="entry name" value="Tscrpt_reg_HTH_GntR"/>
</dbReference>
<dbReference type="Gene3D" id="1.10.10.10">
    <property type="entry name" value="Winged helix-like DNA-binding domain superfamily/Winged helix DNA-binding domain"/>
    <property type="match status" value="1"/>
</dbReference>
<dbReference type="SMART" id="SM00895">
    <property type="entry name" value="FCD"/>
    <property type="match status" value="1"/>
</dbReference>
<reference evidence="5 6" key="1">
    <citation type="submission" date="2019-12" db="EMBL/GenBank/DDBJ databases">
        <title>Nocardia macrotermitis sp. nov. and Nocardia aurantia sp. nov., isolated from the gut of the fungus growing-termite Macrotermes natalensis.</title>
        <authorList>
            <person name="Christine B."/>
            <person name="Rene B."/>
        </authorList>
    </citation>
    <scope>NUCLEOTIDE SEQUENCE [LARGE SCALE GENOMIC DNA]</scope>
    <source>
        <strain evidence="5 6">DSM 102126</strain>
    </source>
</reference>
<dbReference type="PANTHER" id="PTHR43537">
    <property type="entry name" value="TRANSCRIPTIONAL REGULATOR, GNTR FAMILY"/>
    <property type="match status" value="1"/>
</dbReference>
<dbReference type="PANTHER" id="PTHR43537:SF45">
    <property type="entry name" value="GNTR FAMILY REGULATORY PROTEIN"/>
    <property type="match status" value="1"/>
</dbReference>
<dbReference type="AlphaFoldDB" id="A0A6I4W1S9"/>
<accession>A0A6I4W1S9</accession>
<name>A0A6I4W1S9_9ACTN</name>
<organism evidence="5 6">
    <name type="scientific">Actinomadura rayongensis</name>
    <dbReference type="NCBI Taxonomy" id="1429076"/>
    <lineage>
        <taxon>Bacteria</taxon>
        <taxon>Bacillati</taxon>
        <taxon>Actinomycetota</taxon>
        <taxon>Actinomycetes</taxon>
        <taxon>Streptosporangiales</taxon>
        <taxon>Thermomonosporaceae</taxon>
        <taxon>Actinomadura</taxon>
    </lineage>
</organism>
<dbReference type="InterPro" id="IPR011711">
    <property type="entry name" value="GntR_C"/>
</dbReference>
<dbReference type="RefSeq" id="WP_161102747.1">
    <property type="nucleotide sequence ID" value="NZ_JBHLYI010000001.1"/>
</dbReference>